<evidence type="ECO:0000313" key="19">
    <source>
        <dbReference type="EMBL" id="PQV63635.1"/>
    </source>
</evidence>
<proteinExistence type="inferred from homology"/>
<dbReference type="GO" id="GO:0005524">
    <property type="term" value="F:ATP binding"/>
    <property type="evidence" value="ECO:0007669"/>
    <property type="project" value="UniProtKB-KW"/>
</dbReference>
<dbReference type="InterPro" id="IPR036388">
    <property type="entry name" value="WH-like_DNA-bd_sf"/>
</dbReference>
<dbReference type="PANTHER" id="PTHR13710">
    <property type="entry name" value="DNA HELICASE RECQ FAMILY MEMBER"/>
    <property type="match status" value="1"/>
</dbReference>
<dbReference type="SMART" id="SM00341">
    <property type="entry name" value="HRDC"/>
    <property type="match status" value="1"/>
</dbReference>
<evidence type="ECO:0000259" key="18">
    <source>
        <dbReference type="PROSITE" id="PS51194"/>
    </source>
</evidence>
<dbReference type="PROSITE" id="PS50967">
    <property type="entry name" value="HRDC"/>
    <property type="match status" value="1"/>
</dbReference>
<dbReference type="SMART" id="SM00956">
    <property type="entry name" value="RQC"/>
    <property type="match status" value="1"/>
</dbReference>
<evidence type="ECO:0000256" key="1">
    <source>
        <dbReference type="ARBA" id="ARBA00001946"/>
    </source>
</evidence>
<comment type="similarity">
    <text evidence="3">Belongs to the helicase family. RecQ subfamily.</text>
</comment>
<dbReference type="PROSITE" id="PS51192">
    <property type="entry name" value="HELICASE_ATP_BIND_1"/>
    <property type="match status" value="1"/>
</dbReference>
<keyword evidence="6" id="KW-0378">Hydrolase</keyword>
<dbReference type="CDD" id="cd17920">
    <property type="entry name" value="DEXHc_RecQ"/>
    <property type="match status" value="1"/>
</dbReference>
<comment type="catalytic activity">
    <reaction evidence="11">
        <text>Couples ATP hydrolysis with the unwinding of duplex DNA by translocating in the 3'-5' direction.</text>
        <dbReference type="EC" id="5.6.2.4"/>
    </reaction>
</comment>
<dbReference type="InterPro" id="IPR002464">
    <property type="entry name" value="DNA/RNA_helicase_DEAH_CS"/>
</dbReference>
<evidence type="ECO:0000256" key="3">
    <source>
        <dbReference type="ARBA" id="ARBA00005446"/>
    </source>
</evidence>
<gene>
    <name evidence="19" type="ORF">B1R32_110101</name>
</gene>
<dbReference type="EC" id="5.6.2.4" evidence="12"/>
<dbReference type="GO" id="GO:0046872">
    <property type="term" value="F:metal ion binding"/>
    <property type="evidence" value="ECO:0007669"/>
    <property type="project" value="UniProtKB-KW"/>
</dbReference>
<evidence type="ECO:0000256" key="7">
    <source>
        <dbReference type="ARBA" id="ARBA00022806"/>
    </source>
</evidence>
<evidence type="ECO:0000256" key="14">
    <source>
        <dbReference type="ARBA" id="ARBA00044550"/>
    </source>
</evidence>
<keyword evidence="5" id="KW-0547">Nucleotide-binding</keyword>
<dbReference type="GO" id="GO:0030894">
    <property type="term" value="C:replisome"/>
    <property type="evidence" value="ECO:0007669"/>
    <property type="project" value="TreeGrafter"/>
</dbReference>
<dbReference type="Pfam" id="PF16124">
    <property type="entry name" value="RecQ_Zn_bind"/>
    <property type="match status" value="1"/>
</dbReference>
<evidence type="ECO:0000256" key="12">
    <source>
        <dbReference type="ARBA" id="ARBA00034808"/>
    </source>
</evidence>
<dbReference type="GO" id="GO:0009378">
    <property type="term" value="F:four-way junction helicase activity"/>
    <property type="evidence" value="ECO:0007669"/>
    <property type="project" value="TreeGrafter"/>
</dbReference>
<dbReference type="GO" id="GO:0006310">
    <property type="term" value="P:DNA recombination"/>
    <property type="evidence" value="ECO:0007669"/>
    <property type="project" value="InterPro"/>
</dbReference>
<comment type="caution">
    <text evidence="19">The sequence shown here is derived from an EMBL/GenBank/DDBJ whole genome shotgun (WGS) entry which is preliminary data.</text>
</comment>
<organism evidence="19 20">
    <name type="scientific">Abditibacterium utsteinense</name>
    <dbReference type="NCBI Taxonomy" id="1960156"/>
    <lineage>
        <taxon>Bacteria</taxon>
        <taxon>Pseudomonadati</taxon>
        <taxon>Abditibacteriota</taxon>
        <taxon>Abditibacteriia</taxon>
        <taxon>Abditibacteriales</taxon>
        <taxon>Abditibacteriaceae</taxon>
        <taxon>Abditibacterium</taxon>
    </lineage>
</organism>
<sequence>MVKPSRESVKFSFVPAVDHSLALHEKLSEIFGFGEFRHLQEEAIQAALDCRDCLVVMPTGAGKSLTFQLPAAMSEGVTIVISPLIALMRDQIIGLRERSKFAEIGAAYLNSSQSAGEQRDILTLLHAGRLKLLYVAPERLRSKAFVEVVRATKLARFVVDEAHCISEWGHDFRPDYLNIADFLAQIGHPPTFAVTATATIRVQDSIIHNLQMRDPKVVVGGFNRPNLHFSVVKCKNDAERGNKLFKALPKLIGRGGSGLIYVSTRKQCEAVGEIAAQALAPLGKKVGIYHAGMDNNLRSAMQEAWLRGDLPLLVATNAFGMGIDKSDVRFVIHWGFPESPESYYQEAGRAGRDGKRARVVILASMVADKRLREFFIENEAIAVADFQNVVKKLAKMGDGELRIPRYFWDQEFGWREPKPRVIIGKLERAGLIERRGEDQDGLSLRVLKREIAPAQMRVLAADLEREKASRFERLDEMLGYVRASGCRRRLLLDYFGDDSEIGSEFCCDNCDAGEGDSTKNQPEMPAGYVSAPSGIADIYDLIQGLDTMFPPVGKGRLVKILRGSGAADVTKFVKNPVYGVCSGVSVARIGEFIEDLIARGMLHQGDEEEYFVCRVTRAGRELWQLKSETDLEIPGRRGAKTSRGLGESSTASPQIYDASEGDEEIFEKLRAWRRALADEEHVPPYVIFSDKVLREIARQAPQTLNDLGDVSGVGPAKLDKYGAGVLELLNE</sequence>
<evidence type="ECO:0000256" key="10">
    <source>
        <dbReference type="ARBA" id="ARBA00023235"/>
    </source>
</evidence>
<dbReference type="SUPFAM" id="SSF52540">
    <property type="entry name" value="P-loop containing nucleoside triphosphate hydrolases"/>
    <property type="match status" value="1"/>
</dbReference>
<dbReference type="RefSeq" id="WP_105484047.1">
    <property type="nucleotide sequence ID" value="NZ_NIGF01000010.1"/>
</dbReference>
<dbReference type="InterPro" id="IPR002121">
    <property type="entry name" value="HRDC_dom"/>
</dbReference>
<dbReference type="InParanoid" id="A0A2S8SS64"/>
<dbReference type="Gene3D" id="1.10.150.80">
    <property type="entry name" value="HRDC domain"/>
    <property type="match status" value="1"/>
</dbReference>
<dbReference type="EMBL" id="NIGF01000010">
    <property type="protein sequence ID" value="PQV63635.1"/>
    <property type="molecule type" value="Genomic_DNA"/>
</dbReference>
<dbReference type="SUPFAM" id="SSF46785">
    <property type="entry name" value="Winged helix' DNA-binding domain"/>
    <property type="match status" value="1"/>
</dbReference>
<evidence type="ECO:0000256" key="2">
    <source>
        <dbReference type="ARBA" id="ARBA00001947"/>
    </source>
</evidence>
<dbReference type="GO" id="GO:0043590">
    <property type="term" value="C:bacterial nucleoid"/>
    <property type="evidence" value="ECO:0007669"/>
    <property type="project" value="TreeGrafter"/>
</dbReference>
<dbReference type="AlphaFoldDB" id="A0A2S8SS64"/>
<dbReference type="GO" id="GO:0003677">
    <property type="term" value="F:DNA binding"/>
    <property type="evidence" value="ECO:0007669"/>
    <property type="project" value="UniProtKB-KW"/>
</dbReference>
<evidence type="ECO:0000259" key="17">
    <source>
        <dbReference type="PROSITE" id="PS51192"/>
    </source>
</evidence>
<dbReference type="NCBIfam" id="TIGR00614">
    <property type="entry name" value="recQ_fam"/>
    <property type="match status" value="1"/>
</dbReference>
<dbReference type="InterPro" id="IPR011545">
    <property type="entry name" value="DEAD/DEAH_box_helicase_dom"/>
</dbReference>
<dbReference type="InterPro" id="IPR036390">
    <property type="entry name" value="WH_DNA-bd_sf"/>
</dbReference>
<keyword evidence="10" id="KW-0413">Isomerase</keyword>
<dbReference type="InterPro" id="IPR044876">
    <property type="entry name" value="HRDC_dom_sf"/>
</dbReference>
<dbReference type="GO" id="GO:0016787">
    <property type="term" value="F:hydrolase activity"/>
    <property type="evidence" value="ECO:0007669"/>
    <property type="project" value="UniProtKB-KW"/>
</dbReference>
<evidence type="ECO:0000256" key="15">
    <source>
        <dbReference type="SAM" id="MobiDB-lite"/>
    </source>
</evidence>
<evidence type="ECO:0000313" key="20">
    <source>
        <dbReference type="Proteomes" id="UP000237684"/>
    </source>
</evidence>
<feature type="region of interest" description="Disordered" evidence="15">
    <location>
        <begin position="634"/>
        <end position="654"/>
    </location>
</feature>
<dbReference type="Gene3D" id="3.40.50.300">
    <property type="entry name" value="P-loop containing nucleotide triphosphate hydrolases"/>
    <property type="match status" value="2"/>
</dbReference>
<comment type="cofactor">
    <cofactor evidence="1">
        <name>Mg(2+)</name>
        <dbReference type="ChEBI" id="CHEBI:18420"/>
    </cofactor>
</comment>
<dbReference type="InterPro" id="IPR010997">
    <property type="entry name" value="HRDC-like_sf"/>
</dbReference>
<protein>
    <recommendedName>
        <fullName evidence="13">ATP-dependent DNA helicase RecQ</fullName>
        <ecNumber evidence="12">5.6.2.4</ecNumber>
    </recommendedName>
    <alternativeName>
        <fullName evidence="14">DNA 3'-5' helicase RecQ</fullName>
    </alternativeName>
</protein>
<dbReference type="SMART" id="SM00490">
    <property type="entry name" value="HELICc"/>
    <property type="match status" value="1"/>
</dbReference>
<evidence type="ECO:0000256" key="13">
    <source>
        <dbReference type="ARBA" id="ARBA00044535"/>
    </source>
</evidence>
<dbReference type="GO" id="GO:0005737">
    <property type="term" value="C:cytoplasm"/>
    <property type="evidence" value="ECO:0007669"/>
    <property type="project" value="TreeGrafter"/>
</dbReference>
<evidence type="ECO:0000256" key="8">
    <source>
        <dbReference type="ARBA" id="ARBA00022840"/>
    </source>
</evidence>
<dbReference type="Gene3D" id="1.10.10.10">
    <property type="entry name" value="Winged helix-like DNA-binding domain superfamily/Winged helix DNA-binding domain"/>
    <property type="match status" value="1"/>
</dbReference>
<keyword evidence="8" id="KW-0067">ATP-binding</keyword>
<comment type="cofactor">
    <cofactor evidence="2">
        <name>Zn(2+)</name>
        <dbReference type="ChEBI" id="CHEBI:29105"/>
    </cofactor>
</comment>
<keyword evidence="9" id="KW-0238">DNA-binding</keyword>
<dbReference type="GO" id="GO:0006281">
    <property type="term" value="P:DNA repair"/>
    <property type="evidence" value="ECO:0007669"/>
    <property type="project" value="InterPro"/>
</dbReference>
<dbReference type="SUPFAM" id="SSF47819">
    <property type="entry name" value="HRDC-like"/>
    <property type="match status" value="1"/>
</dbReference>
<keyword evidence="7 19" id="KW-0347">Helicase</keyword>
<keyword evidence="20" id="KW-1185">Reference proteome</keyword>
<dbReference type="InterPro" id="IPR014001">
    <property type="entry name" value="Helicase_ATP-bd"/>
</dbReference>
<dbReference type="Pfam" id="PF09382">
    <property type="entry name" value="RQC"/>
    <property type="match status" value="1"/>
</dbReference>
<evidence type="ECO:0000259" key="16">
    <source>
        <dbReference type="PROSITE" id="PS50967"/>
    </source>
</evidence>
<keyword evidence="4" id="KW-0479">Metal-binding</keyword>
<reference evidence="19 20" key="1">
    <citation type="journal article" date="2018" name="Syst. Appl. Microbiol.">
        <title>Abditibacterium utsteinense sp. nov., the first cultivated member of candidate phylum FBP, isolated from ice-free Antarctic soil samples.</title>
        <authorList>
            <person name="Tahon G."/>
            <person name="Tytgat B."/>
            <person name="Lebbe L."/>
            <person name="Carlier A."/>
            <person name="Willems A."/>
        </authorList>
    </citation>
    <scope>NUCLEOTIDE SEQUENCE [LARGE SCALE GENOMIC DNA]</scope>
    <source>
        <strain evidence="19 20">LMG 29911</strain>
    </source>
</reference>
<dbReference type="Pfam" id="PF00271">
    <property type="entry name" value="Helicase_C"/>
    <property type="match status" value="1"/>
</dbReference>
<dbReference type="InterPro" id="IPR018982">
    <property type="entry name" value="RQC_domain"/>
</dbReference>
<dbReference type="FunFam" id="3.40.50.300:FF:001389">
    <property type="entry name" value="ATP-dependent DNA helicase RecQ"/>
    <property type="match status" value="1"/>
</dbReference>
<dbReference type="InterPro" id="IPR004589">
    <property type="entry name" value="DNA_helicase_ATP-dep_RecQ"/>
</dbReference>
<dbReference type="GO" id="GO:0006260">
    <property type="term" value="P:DNA replication"/>
    <property type="evidence" value="ECO:0007669"/>
    <property type="project" value="InterPro"/>
</dbReference>
<dbReference type="GO" id="GO:0043138">
    <property type="term" value="F:3'-5' DNA helicase activity"/>
    <property type="evidence" value="ECO:0007669"/>
    <property type="project" value="UniProtKB-EC"/>
</dbReference>
<dbReference type="Pfam" id="PF00570">
    <property type="entry name" value="HRDC"/>
    <property type="match status" value="1"/>
</dbReference>
<evidence type="ECO:0000256" key="4">
    <source>
        <dbReference type="ARBA" id="ARBA00022723"/>
    </source>
</evidence>
<dbReference type="PANTHER" id="PTHR13710:SF105">
    <property type="entry name" value="ATP-DEPENDENT DNA HELICASE Q1"/>
    <property type="match status" value="1"/>
</dbReference>
<feature type="domain" description="HRDC" evidence="16">
    <location>
        <begin position="659"/>
        <end position="731"/>
    </location>
</feature>
<dbReference type="InterPro" id="IPR001650">
    <property type="entry name" value="Helicase_C-like"/>
</dbReference>
<evidence type="ECO:0000256" key="9">
    <source>
        <dbReference type="ARBA" id="ARBA00023125"/>
    </source>
</evidence>
<evidence type="ECO:0000256" key="6">
    <source>
        <dbReference type="ARBA" id="ARBA00022801"/>
    </source>
</evidence>
<dbReference type="PROSITE" id="PS51194">
    <property type="entry name" value="HELICASE_CTER"/>
    <property type="match status" value="1"/>
</dbReference>
<evidence type="ECO:0000256" key="5">
    <source>
        <dbReference type="ARBA" id="ARBA00022741"/>
    </source>
</evidence>
<dbReference type="Proteomes" id="UP000237684">
    <property type="component" value="Unassembled WGS sequence"/>
</dbReference>
<dbReference type="FunCoup" id="A0A2S8SS64">
    <property type="interactions" value="389"/>
</dbReference>
<dbReference type="SMART" id="SM00487">
    <property type="entry name" value="DEXDc"/>
    <property type="match status" value="1"/>
</dbReference>
<dbReference type="InterPro" id="IPR032284">
    <property type="entry name" value="RecQ_Zn-bd"/>
</dbReference>
<feature type="domain" description="Helicase ATP-binding" evidence="17">
    <location>
        <begin position="44"/>
        <end position="216"/>
    </location>
</feature>
<dbReference type="Pfam" id="PF00270">
    <property type="entry name" value="DEAD"/>
    <property type="match status" value="1"/>
</dbReference>
<evidence type="ECO:0000256" key="11">
    <source>
        <dbReference type="ARBA" id="ARBA00034617"/>
    </source>
</evidence>
<dbReference type="InterPro" id="IPR027417">
    <property type="entry name" value="P-loop_NTPase"/>
</dbReference>
<feature type="domain" description="Helicase C-terminal" evidence="18">
    <location>
        <begin position="243"/>
        <end position="397"/>
    </location>
</feature>
<accession>A0A2S8SS64</accession>
<name>A0A2S8SS64_9BACT</name>
<dbReference type="PROSITE" id="PS00690">
    <property type="entry name" value="DEAH_ATP_HELICASE"/>
    <property type="match status" value="1"/>
</dbReference>